<evidence type="ECO:0000259" key="1">
    <source>
        <dbReference type="Pfam" id="PF00795"/>
    </source>
</evidence>
<dbReference type="AlphaFoldDB" id="A0AAV5APE1"/>
<evidence type="ECO:0000313" key="3">
    <source>
        <dbReference type="Proteomes" id="UP001050691"/>
    </source>
</evidence>
<dbReference type="GO" id="GO:0008418">
    <property type="term" value="F:protein-N-terminal asparagine amidohydrolase activity"/>
    <property type="evidence" value="ECO:0007669"/>
    <property type="project" value="InterPro"/>
</dbReference>
<sequence length="217" mass="23995">MILTGYTFDSADSIKPFLEEPGLGVTSRCCKELATRLGCHVIAGYPEKLVGKNNDSNASEDNANLLKRLVGHNSAVLFNSKGLCGNYRKTNLFDADKPWALPGDGFATFDLGNPLGRISIGICMDLNPAPSAVWTSIDEGPYEIAEYTLDQDTNLLVILCAWLDSGKSLDSRWDISTMNYWLMRLYPLWMKLEGRPSKNSETIVVMCNRCGIENAPF</sequence>
<keyword evidence="3" id="KW-1185">Reference proteome</keyword>
<dbReference type="SUPFAM" id="SSF56317">
    <property type="entry name" value="Carbon-nitrogen hydrolase"/>
    <property type="match status" value="1"/>
</dbReference>
<dbReference type="GO" id="GO:0030163">
    <property type="term" value="P:protein catabolic process"/>
    <property type="evidence" value="ECO:0007669"/>
    <property type="project" value="TreeGrafter"/>
</dbReference>
<protein>
    <recommendedName>
        <fullName evidence="1">CN hydrolase domain-containing protein</fullName>
    </recommendedName>
</protein>
<gene>
    <name evidence="2" type="ORF">Clacol_009920</name>
</gene>
<dbReference type="Pfam" id="PF00795">
    <property type="entry name" value="CN_hydrolase"/>
    <property type="match status" value="1"/>
</dbReference>
<dbReference type="InterPro" id="IPR039703">
    <property type="entry name" value="Nta1"/>
</dbReference>
<dbReference type="PANTHER" id="PTHR11750">
    <property type="entry name" value="PROTEIN N-TERMINAL AMIDASE"/>
    <property type="match status" value="1"/>
</dbReference>
<evidence type="ECO:0000313" key="2">
    <source>
        <dbReference type="EMBL" id="GJJ15642.1"/>
    </source>
</evidence>
<dbReference type="InterPro" id="IPR036526">
    <property type="entry name" value="C-N_Hydrolase_sf"/>
</dbReference>
<comment type="caution">
    <text evidence="2">The sequence shown here is derived from an EMBL/GenBank/DDBJ whole genome shotgun (WGS) entry which is preliminary data.</text>
</comment>
<dbReference type="EMBL" id="BPWL01000011">
    <property type="protein sequence ID" value="GJJ15642.1"/>
    <property type="molecule type" value="Genomic_DNA"/>
</dbReference>
<name>A0AAV5APE1_9AGAM</name>
<dbReference type="InterPro" id="IPR003010">
    <property type="entry name" value="C-N_Hydrolase"/>
</dbReference>
<feature type="domain" description="CN hydrolase" evidence="1">
    <location>
        <begin position="3"/>
        <end position="126"/>
    </location>
</feature>
<organism evidence="2 3">
    <name type="scientific">Clathrus columnatus</name>
    <dbReference type="NCBI Taxonomy" id="1419009"/>
    <lineage>
        <taxon>Eukaryota</taxon>
        <taxon>Fungi</taxon>
        <taxon>Dikarya</taxon>
        <taxon>Basidiomycota</taxon>
        <taxon>Agaricomycotina</taxon>
        <taxon>Agaricomycetes</taxon>
        <taxon>Phallomycetidae</taxon>
        <taxon>Phallales</taxon>
        <taxon>Clathraceae</taxon>
        <taxon>Clathrus</taxon>
    </lineage>
</organism>
<dbReference type="Proteomes" id="UP001050691">
    <property type="component" value="Unassembled WGS sequence"/>
</dbReference>
<accession>A0AAV5APE1</accession>
<dbReference type="PANTHER" id="PTHR11750:SF26">
    <property type="entry name" value="PROTEIN N-TERMINAL AMIDASE"/>
    <property type="match status" value="1"/>
</dbReference>
<dbReference type="Gene3D" id="3.60.110.10">
    <property type="entry name" value="Carbon-nitrogen hydrolase"/>
    <property type="match status" value="1"/>
</dbReference>
<proteinExistence type="predicted"/>
<dbReference type="GO" id="GO:0070773">
    <property type="term" value="F:protein-N-terminal glutamine amidohydrolase activity"/>
    <property type="evidence" value="ECO:0007669"/>
    <property type="project" value="InterPro"/>
</dbReference>
<reference evidence="2" key="1">
    <citation type="submission" date="2021-10" db="EMBL/GenBank/DDBJ databases">
        <title>De novo Genome Assembly of Clathrus columnatus (Basidiomycota, Fungi) Using Illumina and Nanopore Sequence Data.</title>
        <authorList>
            <person name="Ogiso-Tanaka E."/>
            <person name="Itagaki H."/>
            <person name="Hosoya T."/>
            <person name="Hosaka K."/>
        </authorList>
    </citation>
    <scope>NUCLEOTIDE SEQUENCE</scope>
    <source>
        <strain evidence="2">MO-923</strain>
    </source>
</reference>